<dbReference type="InterPro" id="IPR032710">
    <property type="entry name" value="NTF2-like_dom_sf"/>
</dbReference>
<dbReference type="SUPFAM" id="SSF54427">
    <property type="entry name" value="NTF2-like"/>
    <property type="match status" value="1"/>
</dbReference>
<proteinExistence type="predicted"/>
<dbReference type="AlphaFoldDB" id="A0A2P4ET71"/>
<evidence type="ECO:0000259" key="1">
    <source>
        <dbReference type="Pfam" id="PF12680"/>
    </source>
</evidence>
<dbReference type="RefSeq" id="WP_104738991.1">
    <property type="nucleotide sequence ID" value="NZ_BMHR01000008.1"/>
</dbReference>
<keyword evidence="3" id="KW-1185">Reference proteome</keyword>
<protein>
    <submittedName>
        <fullName evidence="2">Transcriptional regulator</fullName>
    </submittedName>
</protein>
<evidence type="ECO:0000313" key="3">
    <source>
        <dbReference type="Proteomes" id="UP000243451"/>
    </source>
</evidence>
<dbReference type="Gene3D" id="3.10.450.50">
    <property type="match status" value="1"/>
</dbReference>
<feature type="domain" description="SnoaL-like" evidence="1">
    <location>
        <begin position="12"/>
        <end position="114"/>
    </location>
</feature>
<dbReference type="InterPro" id="IPR037401">
    <property type="entry name" value="SnoaL-like"/>
</dbReference>
<organism evidence="2 3">
    <name type="scientific">Halopseudomonas oceani</name>
    <dbReference type="NCBI Taxonomy" id="1708783"/>
    <lineage>
        <taxon>Bacteria</taxon>
        <taxon>Pseudomonadati</taxon>
        <taxon>Pseudomonadota</taxon>
        <taxon>Gammaproteobacteria</taxon>
        <taxon>Pseudomonadales</taxon>
        <taxon>Pseudomonadaceae</taxon>
        <taxon>Halopseudomonas</taxon>
    </lineage>
</organism>
<sequence>MIERSSIEEFARQFAAIDRNNLHLLDQIYHPEVHFSDPMHDVFGLAALHSYCANLYENVLALRFEFTQLSPIDHEQALLCWTMTYRHPRLAGGQDIQVPGVSQVWFREGKAYRHIDHYDAGALLYEHVPVLGNLIRWLKRRLK</sequence>
<dbReference type="Proteomes" id="UP000243451">
    <property type="component" value="Unassembled WGS sequence"/>
</dbReference>
<dbReference type="Pfam" id="PF12680">
    <property type="entry name" value="SnoaL_2"/>
    <property type="match status" value="1"/>
</dbReference>
<dbReference type="OrthoDB" id="1115105at2"/>
<reference evidence="2 3" key="1">
    <citation type="submission" date="2018-01" db="EMBL/GenBank/DDBJ databases">
        <title>Draft genome of the type strain Pseudomonas oceani DSM 100277 isolated from the deep water in Okinawa trough, northwestern Pacific Ocean.</title>
        <authorList>
            <person name="Gomila M."/>
            <person name="Mulet M."/>
            <person name="Garcia-Valdes E."/>
            <person name="Lalucat J."/>
        </authorList>
    </citation>
    <scope>NUCLEOTIDE SEQUENCE [LARGE SCALE GENOMIC DNA]</scope>
    <source>
        <strain evidence="2 3">DSM 100277</strain>
    </source>
</reference>
<gene>
    <name evidence="2" type="ORF">C1949_13460</name>
</gene>
<accession>A0A2P4ET71</accession>
<evidence type="ECO:0000313" key="2">
    <source>
        <dbReference type="EMBL" id="POB02445.1"/>
    </source>
</evidence>
<name>A0A2P4ET71_9GAMM</name>
<dbReference type="EMBL" id="PPSK01000013">
    <property type="protein sequence ID" value="POB02445.1"/>
    <property type="molecule type" value="Genomic_DNA"/>
</dbReference>
<comment type="caution">
    <text evidence="2">The sequence shown here is derived from an EMBL/GenBank/DDBJ whole genome shotgun (WGS) entry which is preliminary data.</text>
</comment>